<proteinExistence type="predicted"/>
<evidence type="ECO:0008006" key="3">
    <source>
        <dbReference type="Google" id="ProtNLM"/>
    </source>
</evidence>
<comment type="caution">
    <text evidence="1">The sequence shown here is derived from an EMBL/GenBank/DDBJ whole genome shotgun (WGS) entry which is preliminary data.</text>
</comment>
<evidence type="ECO:0000313" key="2">
    <source>
        <dbReference type="Proteomes" id="UP000559027"/>
    </source>
</evidence>
<keyword evidence="2" id="KW-1185">Reference proteome</keyword>
<organism evidence="1 2">
    <name type="scientific">Leucocoprinus leucothites</name>
    <dbReference type="NCBI Taxonomy" id="201217"/>
    <lineage>
        <taxon>Eukaryota</taxon>
        <taxon>Fungi</taxon>
        <taxon>Dikarya</taxon>
        <taxon>Basidiomycota</taxon>
        <taxon>Agaricomycotina</taxon>
        <taxon>Agaricomycetes</taxon>
        <taxon>Agaricomycetidae</taxon>
        <taxon>Agaricales</taxon>
        <taxon>Agaricineae</taxon>
        <taxon>Agaricaceae</taxon>
        <taxon>Leucocoprinus</taxon>
    </lineage>
</organism>
<reference evidence="1 2" key="1">
    <citation type="journal article" date="2020" name="ISME J.">
        <title>Uncovering the hidden diversity of litter-decomposition mechanisms in mushroom-forming fungi.</title>
        <authorList>
            <person name="Floudas D."/>
            <person name="Bentzer J."/>
            <person name="Ahren D."/>
            <person name="Johansson T."/>
            <person name="Persson P."/>
            <person name="Tunlid A."/>
        </authorList>
    </citation>
    <scope>NUCLEOTIDE SEQUENCE [LARGE SCALE GENOMIC DNA]</scope>
    <source>
        <strain evidence="1 2">CBS 146.42</strain>
    </source>
</reference>
<name>A0A8H5G8S3_9AGAR</name>
<dbReference type="SUPFAM" id="SSF52058">
    <property type="entry name" value="L domain-like"/>
    <property type="match status" value="1"/>
</dbReference>
<dbReference type="AlphaFoldDB" id="A0A8H5G8S3"/>
<dbReference type="EMBL" id="JAACJO010000003">
    <property type="protein sequence ID" value="KAF5360433.1"/>
    <property type="molecule type" value="Genomic_DNA"/>
</dbReference>
<accession>A0A8H5G8S3</accession>
<evidence type="ECO:0000313" key="1">
    <source>
        <dbReference type="EMBL" id="KAF5360433.1"/>
    </source>
</evidence>
<protein>
    <recommendedName>
        <fullName evidence="3">F-box domain-containing protein</fullName>
    </recommendedName>
</protein>
<sequence>MESSNICPYCNQPNNSPVSPAPLNRPIAKIETLITQLLEEKHTLLRRLNSIQSLTRNVPVEILAFIFEEASREPPMNLDPDEEPEAPNGIAQALLLGTVSTQWRQAALSASHIWTNLQYQLDPIQFKSQLSMIEEALDRSGNLPLMVMFDFSKLKLPLIRGISGWHLVDPTTDEVLCWNMERIQSLSLLDPPRPWFETTSELAQLTELTVKYSEQGAIQPDELSLIDNLYLRKLAIAGFSSNHCIRLPSSPSLTHVTLSEVHVAMAISVLLHCPQLITFEGSTLECDGPWYNDIDNAKPIVMEHLRALTWRGADLRSWERPFIQNLHLPALQTLCLLINRDAAQQDTEYLPSLQAFFSRLSSLKTLSLERCYRTRHLQLRFPANMFPQWLEHLTLKDWHLSYVHELLESEAIAGREGGQVNPLLPNLRKLSIDLGYLAFEPGQLMDILNVLKGRTSPLVLCLRLHRNIDMSEPISMLRDPSLLLEGLELVVNGKRVA</sequence>
<dbReference type="Gene3D" id="3.80.10.10">
    <property type="entry name" value="Ribonuclease Inhibitor"/>
    <property type="match status" value="1"/>
</dbReference>
<gene>
    <name evidence="1" type="ORF">D9756_004756</name>
</gene>
<dbReference type="InterPro" id="IPR032675">
    <property type="entry name" value="LRR_dom_sf"/>
</dbReference>
<dbReference type="OrthoDB" id="2878664at2759"/>
<dbReference type="Proteomes" id="UP000559027">
    <property type="component" value="Unassembled WGS sequence"/>
</dbReference>